<dbReference type="Pfam" id="PF00407">
    <property type="entry name" value="Bet_v_1"/>
    <property type="match status" value="1"/>
</dbReference>
<dbReference type="InterPro" id="IPR051761">
    <property type="entry name" value="MLP-like_ligand-binding"/>
</dbReference>
<reference evidence="2 3" key="1">
    <citation type="submission" date="2024-04" db="EMBL/GenBank/DDBJ databases">
        <title>Genome assembly C_amara_ONT_v2.</title>
        <authorList>
            <person name="Yant L."/>
            <person name="Moore C."/>
            <person name="Slenker M."/>
        </authorList>
    </citation>
    <scope>NUCLEOTIDE SEQUENCE [LARGE SCALE GENOMIC DNA]</scope>
    <source>
        <tissue evidence="2">Leaf</tissue>
    </source>
</reference>
<protein>
    <submittedName>
        <fullName evidence="2">MLP-like protein 31</fullName>
    </submittedName>
</protein>
<dbReference type="InterPro" id="IPR023393">
    <property type="entry name" value="START-like_dom_sf"/>
</dbReference>
<evidence type="ECO:0000259" key="1">
    <source>
        <dbReference type="SMART" id="SM01037"/>
    </source>
</evidence>
<proteinExistence type="predicted"/>
<dbReference type="InterPro" id="IPR000916">
    <property type="entry name" value="Bet_v_I/MLP"/>
</dbReference>
<evidence type="ECO:0000313" key="2">
    <source>
        <dbReference type="EMBL" id="KAL1192342.1"/>
    </source>
</evidence>
<dbReference type="EMBL" id="JBANAX010000825">
    <property type="protein sequence ID" value="KAL1192342.1"/>
    <property type="molecule type" value="Genomic_DNA"/>
</dbReference>
<evidence type="ECO:0000313" key="3">
    <source>
        <dbReference type="Proteomes" id="UP001558713"/>
    </source>
</evidence>
<dbReference type="AlphaFoldDB" id="A0ABD0ZCN5"/>
<dbReference type="SMART" id="SM01037">
    <property type="entry name" value="Bet_v_1"/>
    <property type="match status" value="1"/>
</dbReference>
<dbReference type="SUPFAM" id="SSF55961">
    <property type="entry name" value="Bet v1-like"/>
    <property type="match status" value="1"/>
</dbReference>
<name>A0ABD0ZCN5_CARAN</name>
<keyword evidence="3" id="KW-1185">Reference proteome</keyword>
<accession>A0ABD0ZCN5</accession>
<dbReference type="Proteomes" id="UP001558713">
    <property type="component" value="Unassembled WGS sequence"/>
</dbReference>
<comment type="caution">
    <text evidence="2">The sequence shown here is derived from an EMBL/GenBank/DDBJ whole genome shotgun (WGS) entry which is preliminary data.</text>
</comment>
<dbReference type="CDD" id="cd07816">
    <property type="entry name" value="Bet_v1-like"/>
    <property type="match status" value="1"/>
</dbReference>
<dbReference type="Gene3D" id="3.30.530.20">
    <property type="match status" value="1"/>
</dbReference>
<organism evidence="2 3">
    <name type="scientific">Cardamine amara subsp. amara</name>
    <dbReference type="NCBI Taxonomy" id="228776"/>
    <lineage>
        <taxon>Eukaryota</taxon>
        <taxon>Viridiplantae</taxon>
        <taxon>Streptophyta</taxon>
        <taxon>Embryophyta</taxon>
        <taxon>Tracheophyta</taxon>
        <taxon>Spermatophyta</taxon>
        <taxon>Magnoliopsida</taxon>
        <taxon>eudicotyledons</taxon>
        <taxon>Gunneridae</taxon>
        <taxon>Pentapetalae</taxon>
        <taxon>rosids</taxon>
        <taxon>malvids</taxon>
        <taxon>Brassicales</taxon>
        <taxon>Brassicaceae</taxon>
        <taxon>Cardamineae</taxon>
        <taxon>Cardamine</taxon>
    </lineage>
</organism>
<dbReference type="PANTHER" id="PTHR31907">
    <property type="entry name" value="MLP-LIKE PROTEIN 423"/>
    <property type="match status" value="1"/>
</dbReference>
<gene>
    <name evidence="2" type="ORF">V5N11_012520</name>
</gene>
<sequence>MSESSLSLAGQVEVEVEIKAPAEKFYEMYTGKAQHCVEATPSNVQACDLHEGEWGTVGSVIVWNYFHDGKAKVAKEIVEVVESEKRLVRFRVVEGDLLEDYKSFVITVQVTPEEGGLGSVVKLQFDYEKIDEDVVHPETLFPFITDTLDSQVNRRYCVYLDFLFVTYCHIVRPLYLI</sequence>
<feature type="domain" description="Bet v I/Major latex protein" evidence="1">
    <location>
        <begin position="7"/>
        <end position="155"/>
    </location>
</feature>